<dbReference type="Pfam" id="PF11041">
    <property type="entry name" value="Phage_Wedge1"/>
    <property type="match status" value="1"/>
</dbReference>
<dbReference type="Proteomes" id="UP000224355">
    <property type="component" value="Segment"/>
</dbReference>
<reference evidence="1 2" key="2">
    <citation type="submission" date="2018-04" db="EMBL/GenBank/DDBJ databases">
        <authorList>
            <person name="Shneider M.M."/>
            <person name="Kabanova A.P."/>
            <person name="Vo T.N.H."/>
            <person name="Korzhenkov A."/>
            <person name="Samarov N.I."/>
            <person name="Toshchakov S.V."/>
            <person name="Miroshnikov K.K."/>
            <person name="Ignatov A.N."/>
            <person name="Kulikov E.E."/>
            <person name="Miroshnikov K.A."/>
        </authorList>
    </citation>
    <scope>NUCLEOTIDE SEQUENCE [LARGE SCALE GENOMIC DNA]</scope>
</reference>
<reference evidence="2" key="1">
    <citation type="submission" date="2016-11" db="EMBL/GenBank/DDBJ databases">
        <authorList>
            <person name="Shneider M.M."/>
            <person name="Kabanova A.P."/>
            <person name="Vo T.N.H."/>
            <person name="Korzhenkov A."/>
            <person name="Samarov N.I."/>
            <person name="Toshchakov S.V."/>
            <person name="Miroshnikov K.K."/>
            <person name="Ignatov A.N."/>
            <person name="Kulikov E.E."/>
            <person name="Miroshnikov K.A."/>
        </authorList>
    </citation>
    <scope>NUCLEOTIDE SEQUENCE [LARGE SCALE GENOMIC DNA]</scope>
</reference>
<organism evidence="1 2">
    <name type="scientific">Pectobacterium phage PP101</name>
    <dbReference type="NCBI Taxonomy" id="1916414"/>
    <lineage>
        <taxon>Viruses</taxon>
        <taxon>Duplodnaviria</taxon>
        <taxon>Heunggongvirae</taxon>
        <taxon>Uroviricota</taxon>
        <taxon>Caudoviricetes</taxon>
        <taxon>Chaseviridae</taxon>
        <taxon>Cleopatravirinae</taxon>
        <taxon>Suwonvirus</taxon>
        <taxon>Suwonvirus PP101</taxon>
    </lineage>
</organism>
<evidence type="ECO:0000313" key="2">
    <source>
        <dbReference type="Proteomes" id="UP000224355"/>
    </source>
</evidence>
<sequence length="215" mass="23706">MAGKSGLDMLLSEYANSPNLKKYIQCFLDEIAEVRQALDASIRYRYLADSYGVMVDDIAYIVGASRVITGATALGYFGFYKNPQAFPAGDDNNPSIGGVLKSDNDKDSGDFVRTDMQLKNAIRARVLKIVGACTIEQTIMYLDLMLGRSLKTEIVEGSLKMEIKIHETLSVADKLILAYMIPEFKPCGVQVTLEDTAGQIQLVYSSTYYPPESLV</sequence>
<accession>A0A1J0MF98</accession>
<gene>
    <name evidence="1" type="ORF">PP101_74</name>
</gene>
<dbReference type="InterPro" id="IPR021283">
    <property type="entry name" value="Phage_Wedge1"/>
</dbReference>
<protein>
    <submittedName>
        <fullName evidence="1">Baseplate protein</fullName>
    </submittedName>
</protein>
<name>A0A1J0MF98_9CAUD</name>
<proteinExistence type="predicted"/>
<dbReference type="EMBL" id="KY087898">
    <property type="protein sequence ID" value="APD19729.1"/>
    <property type="molecule type" value="Genomic_DNA"/>
</dbReference>
<evidence type="ECO:0000313" key="1">
    <source>
        <dbReference type="EMBL" id="APD19729.1"/>
    </source>
</evidence>
<keyword evidence="2" id="KW-1185">Reference proteome</keyword>